<dbReference type="EMBL" id="CCMZ01000025">
    <property type="protein sequence ID" value="CDX20368.1"/>
    <property type="molecule type" value="Genomic_DNA"/>
</dbReference>
<gene>
    <name evidence="1" type="ORF">MPL3356_310116</name>
</gene>
<dbReference type="AlphaFoldDB" id="A0A090E025"/>
<protein>
    <submittedName>
        <fullName evidence="1">Uncharacterized protein</fullName>
    </submittedName>
</protein>
<accession>A0A090E025</accession>
<name>A0A090E025_MESPL</name>
<proteinExistence type="predicted"/>
<organism evidence="1 2">
    <name type="scientific">Mesorhizobium plurifarium</name>
    <dbReference type="NCBI Taxonomy" id="69974"/>
    <lineage>
        <taxon>Bacteria</taxon>
        <taxon>Pseudomonadati</taxon>
        <taxon>Pseudomonadota</taxon>
        <taxon>Alphaproteobacteria</taxon>
        <taxon>Hyphomicrobiales</taxon>
        <taxon>Phyllobacteriaceae</taxon>
        <taxon>Mesorhizobium</taxon>
    </lineage>
</organism>
<keyword evidence="2" id="KW-1185">Reference proteome</keyword>
<evidence type="ECO:0000313" key="2">
    <source>
        <dbReference type="Proteomes" id="UP000045285"/>
    </source>
</evidence>
<evidence type="ECO:0000313" key="1">
    <source>
        <dbReference type="EMBL" id="CDX20368.1"/>
    </source>
</evidence>
<reference evidence="2" key="1">
    <citation type="submission" date="2014-08" db="EMBL/GenBank/DDBJ databases">
        <authorList>
            <person name="Moulin L."/>
        </authorList>
    </citation>
    <scope>NUCLEOTIDE SEQUENCE [LARGE SCALE GENOMIC DNA]</scope>
</reference>
<sequence length="74" mass="8498">MEPADVRIRAAGWLDGMTLTKIKDDFPIGLILPMRLVVRHNEQANNAIWRRRRACRGRLRCRRVAIGGRVHGPI</sequence>
<dbReference type="Proteomes" id="UP000045285">
    <property type="component" value="Unassembled WGS sequence"/>
</dbReference>